<evidence type="ECO:0000313" key="6">
    <source>
        <dbReference type="Proteomes" id="UP000034324"/>
    </source>
</evidence>
<evidence type="ECO:0000256" key="2">
    <source>
        <dbReference type="ARBA" id="ARBA00022448"/>
    </source>
</evidence>
<dbReference type="AlphaFoldDB" id="A0A0G0MZT3"/>
<dbReference type="InterPro" id="IPR039424">
    <property type="entry name" value="SBP_5"/>
</dbReference>
<evidence type="ECO:0000256" key="4">
    <source>
        <dbReference type="SAM" id="Phobius"/>
    </source>
</evidence>
<comment type="caution">
    <text evidence="5">The sequence shown here is derived from an EMBL/GenBank/DDBJ whole genome shotgun (WGS) entry which is preliminary data.</text>
</comment>
<feature type="transmembrane region" description="Helical" evidence="4">
    <location>
        <begin position="29"/>
        <end position="49"/>
    </location>
</feature>
<dbReference type="SUPFAM" id="SSF53850">
    <property type="entry name" value="Periplasmic binding protein-like II"/>
    <property type="match status" value="1"/>
</dbReference>
<organism evidence="5 6">
    <name type="scientific">Candidatus Daviesbacteria bacterium GW2011_GWF2_38_6</name>
    <dbReference type="NCBI Taxonomy" id="1618432"/>
    <lineage>
        <taxon>Bacteria</taxon>
        <taxon>Candidatus Daviesiibacteriota</taxon>
    </lineage>
</organism>
<name>A0A0G0MZT3_9BACT</name>
<dbReference type="GO" id="GO:0015833">
    <property type="term" value="P:peptide transport"/>
    <property type="evidence" value="ECO:0007669"/>
    <property type="project" value="TreeGrafter"/>
</dbReference>
<dbReference type="Proteomes" id="UP000034324">
    <property type="component" value="Unassembled WGS sequence"/>
</dbReference>
<dbReference type="PANTHER" id="PTHR30290:SF9">
    <property type="entry name" value="OLIGOPEPTIDE-BINDING PROTEIN APPA"/>
    <property type="match status" value="1"/>
</dbReference>
<keyword evidence="2" id="KW-0813">Transport</keyword>
<evidence type="ECO:0000256" key="1">
    <source>
        <dbReference type="ARBA" id="ARBA00005695"/>
    </source>
</evidence>
<keyword evidence="4" id="KW-1133">Transmembrane helix</keyword>
<protein>
    <submittedName>
        <fullName evidence="5">Uncharacterized protein</fullName>
    </submittedName>
</protein>
<evidence type="ECO:0000313" key="5">
    <source>
        <dbReference type="EMBL" id="KKQ79104.1"/>
    </source>
</evidence>
<proteinExistence type="inferred from homology"/>
<dbReference type="GO" id="GO:1904680">
    <property type="term" value="F:peptide transmembrane transporter activity"/>
    <property type="evidence" value="ECO:0007669"/>
    <property type="project" value="TreeGrafter"/>
</dbReference>
<sequence>MAILNLNFKAFKILVLIFVHLIARWWKWIFIPFLFILLLGLVQAKFNFFPGSSILRIGMVGTYQEHDMPVEVTSLLSVGFMELVSSREVNNNGTIFKFKIKENLKWSDNTFLTANDFEFNIPDAEMSIPDEYTISFKLKDSYSPFPSLLTNPVFKKSTKIGIGPYRISKIEKSRIFITKIFLEPLQKGLPQII</sequence>
<dbReference type="EMBL" id="LBVC01000002">
    <property type="protein sequence ID" value="KKQ79104.1"/>
    <property type="molecule type" value="Genomic_DNA"/>
</dbReference>
<accession>A0A0G0MZT3</accession>
<evidence type="ECO:0000256" key="3">
    <source>
        <dbReference type="ARBA" id="ARBA00022729"/>
    </source>
</evidence>
<comment type="similarity">
    <text evidence="1">Belongs to the bacterial solute-binding protein 5 family.</text>
</comment>
<feature type="non-terminal residue" evidence="5">
    <location>
        <position position="193"/>
    </location>
</feature>
<gene>
    <name evidence="5" type="ORF">US99_C0002G0001</name>
</gene>
<dbReference type="Gene3D" id="3.40.190.10">
    <property type="entry name" value="Periplasmic binding protein-like II"/>
    <property type="match status" value="1"/>
</dbReference>
<dbReference type="PANTHER" id="PTHR30290">
    <property type="entry name" value="PERIPLASMIC BINDING COMPONENT OF ABC TRANSPORTER"/>
    <property type="match status" value="1"/>
</dbReference>
<keyword evidence="3" id="KW-0732">Signal</keyword>
<keyword evidence="4" id="KW-0472">Membrane</keyword>
<keyword evidence="4" id="KW-0812">Transmembrane</keyword>
<reference evidence="5 6" key="1">
    <citation type="journal article" date="2015" name="Nature">
        <title>rRNA introns, odd ribosomes, and small enigmatic genomes across a large radiation of phyla.</title>
        <authorList>
            <person name="Brown C.T."/>
            <person name="Hug L.A."/>
            <person name="Thomas B.C."/>
            <person name="Sharon I."/>
            <person name="Castelle C.J."/>
            <person name="Singh A."/>
            <person name="Wilkins M.J."/>
            <person name="Williams K.H."/>
            <person name="Banfield J.F."/>
        </authorList>
    </citation>
    <scope>NUCLEOTIDE SEQUENCE [LARGE SCALE GENOMIC DNA]</scope>
</reference>